<dbReference type="Proteomes" id="UP000825591">
    <property type="component" value="Chromosome"/>
</dbReference>
<protein>
    <recommendedName>
        <fullName evidence="4">MFS transporter</fullName>
    </recommendedName>
</protein>
<gene>
    <name evidence="2" type="ORF">K5H97_16915</name>
</gene>
<evidence type="ECO:0008006" key="4">
    <source>
        <dbReference type="Google" id="ProtNLM"/>
    </source>
</evidence>
<dbReference type="EMBL" id="CP081966">
    <property type="protein sequence ID" value="QZP24518.1"/>
    <property type="molecule type" value="Genomic_DNA"/>
</dbReference>
<keyword evidence="3" id="KW-1185">Reference proteome</keyword>
<feature type="transmembrane region" description="Helical" evidence="1">
    <location>
        <begin position="72"/>
        <end position="89"/>
    </location>
</feature>
<proteinExistence type="predicted"/>
<sequence length="106" mass="11735">MTEYLTLYFLNLWKITAGFCLIIFVLHMFWARKSDDSLQVALGKLVSAAGVPNGIAFVACSFYPEFIVKMEGASWAFFIAGLVLVVVTARDIAKPKRRASNPLTAD</sequence>
<evidence type="ECO:0000313" key="3">
    <source>
        <dbReference type="Proteomes" id="UP000825591"/>
    </source>
</evidence>
<reference evidence="2 3" key="1">
    <citation type="submission" date="2021-08" db="EMBL/GenBank/DDBJ databases">
        <title>Bactericidal Effect of Pseudomonas oryziphila sp. nov., a novel Pseudomonas Species Against Xanthomonas oryzae Reduces Disease Severity of Bacterial Leaf Streak of Rice.</title>
        <authorList>
            <person name="Yang R."/>
            <person name="Li S."/>
            <person name="Li Y."/>
            <person name="Yan Y."/>
            <person name="Fang Y."/>
            <person name="Zou L."/>
            <person name="Chen G."/>
        </authorList>
    </citation>
    <scope>NUCLEOTIDE SEQUENCE [LARGE SCALE GENOMIC DNA]</scope>
    <source>
        <strain evidence="2 3">DSM 17497</strain>
    </source>
</reference>
<evidence type="ECO:0000256" key="1">
    <source>
        <dbReference type="SAM" id="Phobius"/>
    </source>
</evidence>
<keyword evidence="1" id="KW-1133">Transmembrane helix</keyword>
<name>A0ABX9AYX6_9PSED</name>
<keyword evidence="1" id="KW-0472">Membrane</keyword>
<keyword evidence="1" id="KW-0812">Transmembrane</keyword>
<accession>A0ABX9AYX6</accession>
<feature type="transmembrane region" description="Helical" evidence="1">
    <location>
        <begin position="12"/>
        <end position="30"/>
    </location>
</feature>
<organism evidence="2 3">
    <name type="scientific">Pseudomonas mosselii</name>
    <dbReference type="NCBI Taxonomy" id="78327"/>
    <lineage>
        <taxon>Bacteria</taxon>
        <taxon>Pseudomonadati</taxon>
        <taxon>Pseudomonadota</taxon>
        <taxon>Gammaproteobacteria</taxon>
        <taxon>Pseudomonadales</taxon>
        <taxon>Pseudomonadaceae</taxon>
        <taxon>Pseudomonas</taxon>
    </lineage>
</organism>
<dbReference type="RefSeq" id="WP_028691484.1">
    <property type="nucleotide sequence ID" value="NZ_CP081966.1"/>
</dbReference>
<evidence type="ECO:0000313" key="2">
    <source>
        <dbReference type="EMBL" id="QZP24518.1"/>
    </source>
</evidence>